<evidence type="ECO:0000313" key="1">
    <source>
        <dbReference type="EMBL" id="PKI61408.1"/>
    </source>
</evidence>
<dbReference type="AlphaFoldDB" id="A0A2I0JYJ2"/>
<protein>
    <submittedName>
        <fullName evidence="1">Uncharacterized protein</fullName>
    </submittedName>
</protein>
<gene>
    <name evidence="1" type="ORF">CRG98_018182</name>
</gene>
<name>A0A2I0JYJ2_PUNGR</name>
<accession>A0A2I0JYJ2</accession>
<keyword evidence="2" id="KW-1185">Reference proteome</keyword>
<evidence type="ECO:0000313" key="2">
    <source>
        <dbReference type="Proteomes" id="UP000233551"/>
    </source>
</evidence>
<sequence length="239" mass="25665">MSTTNGAGEAMFPANPTGVVLCVLVPPRGAYGDHVDGGPRTQPMIREGVGLHIWGPDGVESEPVAVNPLLDLVSQPPTIIESMPRCALMILAAFRLILRGRVKVRARGYRLNLIARKKLPIYGSAAPVEGLSTPGAWFEGAEPTWGRSGGRKQARATVDAVVRFTEYCWGVGCAGLMTFTETSFPLLSLEDDDVAGTFFEDSSPLPVGPSILLSLIPKSSFFSASMRSENEEVWASRCE</sequence>
<comment type="caution">
    <text evidence="1">The sequence shown here is derived from an EMBL/GenBank/DDBJ whole genome shotgun (WGS) entry which is preliminary data.</text>
</comment>
<dbReference type="EMBL" id="PGOL01001040">
    <property type="protein sequence ID" value="PKI61408.1"/>
    <property type="molecule type" value="Genomic_DNA"/>
</dbReference>
<reference evidence="1 2" key="1">
    <citation type="submission" date="2017-11" db="EMBL/GenBank/DDBJ databases">
        <title>De-novo sequencing of pomegranate (Punica granatum L.) genome.</title>
        <authorList>
            <person name="Akparov Z."/>
            <person name="Amiraslanov A."/>
            <person name="Hajiyeva S."/>
            <person name="Abbasov M."/>
            <person name="Kaur K."/>
            <person name="Hamwieh A."/>
            <person name="Solovyev V."/>
            <person name="Salamov A."/>
            <person name="Braich B."/>
            <person name="Kosarev P."/>
            <person name="Mahmoud A."/>
            <person name="Hajiyev E."/>
            <person name="Babayeva S."/>
            <person name="Izzatullayeva V."/>
            <person name="Mammadov A."/>
            <person name="Mammadov A."/>
            <person name="Sharifova S."/>
            <person name="Ojaghi J."/>
            <person name="Eynullazada K."/>
            <person name="Bayramov B."/>
            <person name="Abdulazimova A."/>
            <person name="Shahmuradov I."/>
        </authorList>
    </citation>
    <scope>NUCLEOTIDE SEQUENCE [LARGE SCALE GENOMIC DNA]</scope>
    <source>
        <strain evidence="2">cv. AG2017</strain>
        <tissue evidence="1">Leaf</tissue>
    </source>
</reference>
<organism evidence="1 2">
    <name type="scientific">Punica granatum</name>
    <name type="common">Pomegranate</name>
    <dbReference type="NCBI Taxonomy" id="22663"/>
    <lineage>
        <taxon>Eukaryota</taxon>
        <taxon>Viridiplantae</taxon>
        <taxon>Streptophyta</taxon>
        <taxon>Embryophyta</taxon>
        <taxon>Tracheophyta</taxon>
        <taxon>Spermatophyta</taxon>
        <taxon>Magnoliopsida</taxon>
        <taxon>eudicotyledons</taxon>
        <taxon>Gunneridae</taxon>
        <taxon>Pentapetalae</taxon>
        <taxon>rosids</taxon>
        <taxon>malvids</taxon>
        <taxon>Myrtales</taxon>
        <taxon>Lythraceae</taxon>
        <taxon>Punica</taxon>
    </lineage>
</organism>
<proteinExistence type="predicted"/>
<dbReference type="Proteomes" id="UP000233551">
    <property type="component" value="Unassembled WGS sequence"/>
</dbReference>